<evidence type="ECO:0000313" key="6">
    <source>
        <dbReference type="Proteomes" id="UP000031202"/>
    </source>
</evidence>
<dbReference type="PANTHER" id="PTHR30036:SF1">
    <property type="entry name" value="D-XYLOSE-BINDING PERIPLASMIC PROTEIN"/>
    <property type="match status" value="1"/>
</dbReference>
<keyword evidence="2 3" id="KW-0732">Signal</keyword>
<proteinExistence type="predicted"/>
<gene>
    <name evidence="5" type="ORF">RM52_12835</name>
</gene>
<evidence type="ECO:0000256" key="3">
    <source>
        <dbReference type="SAM" id="SignalP"/>
    </source>
</evidence>
<dbReference type="GO" id="GO:0030246">
    <property type="term" value="F:carbohydrate binding"/>
    <property type="evidence" value="ECO:0007669"/>
    <property type="project" value="TreeGrafter"/>
</dbReference>
<comment type="caution">
    <text evidence="5">The sequence shown here is derived from an EMBL/GenBank/DDBJ whole genome shotgun (WGS) entry which is preliminary data.</text>
</comment>
<dbReference type="EMBL" id="JWSZ01000017">
    <property type="protein sequence ID" value="KIC56508.1"/>
    <property type="molecule type" value="Genomic_DNA"/>
</dbReference>
<protein>
    <submittedName>
        <fullName evidence="5">Sugar ABC transporter substrate-binding protein</fullName>
    </submittedName>
</protein>
<feature type="domain" description="Periplasmic binding protein" evidence="4">
    <location>
        <begin position="47"/>
        <end position="323"/>
    </location>
</feature>
<feature type="signal peptide" evidence="3">
    <location>
        <begin position="1"/>
        <end position="18"/>
    </location>
</feature>
<dbReference type="InterPro" id="IPR028082">
    <property type="entry name" value="Peripla_BP_I"/>
</dbReference>
<reference evidence="5 6" key="1">
    <citation type="submission" date="2014-12" db="EMBL/GenBank/DDBJ databases">
        <title>Genome sequencing of Microbacterium hominis TPW29.</title>
        <authorList>
            <person name="Tan P.W."/>
            <person name="Chan K.-G."/>
        </authorList>
    </citation>
    <scope>NUCLEOTIDE SEQUENCE [LARGE SCALE GENOMIC DNA]</scope>
    <source>
        <strain evidence="5 6">TPW29</strain>
    </source>
</reference>
<accession>A0A0B4DQH0</accession>
<dbReference type="AlphaFoldDB" id="A0A0B4DQH0"/>
<dbReference type="SUPFAM" id="SSF53822">
    <property type="entry name" value="Periplasmic binding protein-like I"/>
    <property type="match status" value="1"/>
</dbReference>
<name>A0A0B4DQH0_9MICO</name>
<dbReference type="PANTHER" id="PTHR30036">
    <property type="entry name" value="D-XYLOSE-BINDING PERIPLASMIC PROTEIN"/>
    <property type="match status" value="1"/>
</dbReference>
<evidence type="ECO:0000256" key="1">
    <source>
        <dbReference type="ARBA" id="ARBA00004196"/>
    </source>
</evidence>
<sequence length="373" mass="38792">MKRIALAAASLAAVTALALTGCSSSGRGGDATASAGAAAGFAADATIGIALPDKTSENWVLAGGLFDSGLKEAGFKADVQYAPASNTVAEQQNQISAMITNGAKVIVIGAKDGKQLGTQLQQAADAGVTVIAYDRLIENTPNVNYYVAFDNFKVGELQGQALLDGLQKRSGHGAPWNVELFSGSPDDANSAVFFNGAMKVLQPKIDDGTLKVVSGQTDIQQTATQGWKAENAQSRMDSLLAANYTSATIDGVLSPNDTLARAIITSVKQAGKNISQFTVTGQDSEAESVKSIMAGEQYSTINKDTSLLVAQTIKMIQSLQKGETPEVNDTTQYNNGVKVVPAYLLPPVIVTKENAAEAYANNPTLLALVKAAQ</sequence>
<dbReference type="InterPro" id="IPR025997">
    <property type="entry name" value="SBP_2_dom"/>
</dbReference>
<comment type="subcellular location">
    <subcellularLocation>
        <location evidence="1">Cell envelope</location>
    </subcellularLocation>
</comment>
<dbReference type="GO" id="GO:0030288">
    <property type="term" value="C:outer membrane-bounded periplasmic space"/>
    <property type="evidence" value="ECO:0007669"/>
    <property type="project" value="TreeGrafter"/>
</dbReference>
<dbReference type="InterPro" id="IPR050555">
    <property type="entry name" value="Bact_Solute-Bind_Prot2"/>
</dbReference>
<organism evidence="5 6">
    <name type="scientific">Microbacterium hominis</name>
    <dbReference type="NCBI Taxonomy" id="162426"/>
    <lineage>
        <taxon>Bacteria</taxon>
        <taxon>Bacillati</taxon>
        <taxon>Actinomycetota</taxon>
        <taxon>Actinomycetes</taxon>
        <taxon>Micrococcales</taxon>
        <taxon>Microbacteriaceae</taxon>
        <taxon>Microbacterium</taxon>
    </lineage>
</organism>
<dbReference type="Proteomes" id="UP000031202">
    <property type="component" value="Unassembled WGS sequence"/>
</dbReference>
<dbReference type="PROSITE" id="PS51257">
    <property type="entry name" value="PROKAR_LIPOPROTEIN"/>
    <property type="match status" value="1"/>
</dbReference>
<evidence type="ECO:0000256" key="2">
    <source>
        <dbReference type="ARBA" id="ARBA00022729"/>
    </source>
</evidence>
<dbReference type="Gene3D" id="3.40.50.2300">
    <property type="match status" value="2"/>
</dbReference>
<dbReference type="RefSeq" id="WP_036317825.1">
    <property type="nucleotide sequence ID" value="NZ_JWSZ01000017.1"/>
</dbReference>
<dbReference type="CDD" id="cd19994">
    <property type="entry name" value="PBP1_ChvE"/>
    <property type="match status" value="1"/>
</dbReference>
<feature type="chain" id="PRO_5038814759" evidence="3">
    <location>
        <begin position="19"/>
        <end position="373"/>
    </location>
</feature>
<evidence type="ECO:0000259" key="4">
    <source>
        <dbReference type="Pfam" id="PF13407"/>
    </source>
</evidence>
<evidence type="ECO:0000313" key="5">
    <source>
        <dbReference type="EMBL" id="KIC56508.1"/>
    </source>
</evidence>
<dbReference type="Pfam" id="PF13407">
    <property type="entry name" value="Peripla_BP_4"/>
    <property type="match status" value="1"/>
</dbReference>